<dbReference type="InterPro" id="IPR043504">
    <property type="entry name" value="Peptidase_S1_PA_chymotrypsin"/>
</dbReference>
<dbReference type="PANTHER" id="PTHR24260:SF132">
    <property type="entry name" value="PEPTIDASE S1 DOMAIN-CONTAINING PROTEIN"/>
    <property type="match status" value="1"/>
</dbReference>
<evidence type="ECO:0000313" key="5">
    <source>
        <dbReference type="Proteomes" id="UP000294530"/>
    </source>
</evidence>
<keyword evidence="5" id="KW-1185">Reference proteome</keyword>
<evidence type="ECO:0000259" key="3">
    <source>
        <dbReference type="PROSITE" id="PS50240"/>
    </source>
</evidence>
<dbReference type="PROSITE" id="PS50240">
    <property type="entry name" value="TRYPSIN_DOM"/>
    <property type="match status" value="1"/>
</dbReference>
<dbReference type="SUPFAM" id="SSF50494">
    <property type="entry name" value="Trypsin-like serine proteases"/>
    <property type="match status" value="1"/>
</dbReference>
<dbReference type="Gene3D" id="2.40.10.10">
    <property type="entry name" value="Trypsin-like serine proteases"/>
    <property type="match status" value="1"/>
</dbReference>
<dbReference type="OrthoDB" id="9425590at2759"/>
<comment type="caution">
    <text evidence="4">The sequence shown here is derived from an EMBL/GenBank/DDBJ whole genome shotgun (WGS) entry which is preliminary data.</text>
</comment>
<dbReference type="RefSeq" id="XP_067817122.1">
    <property type="nucleotide sequence ID" value="XM_067967781.1"/>
</dbReference>
<organism evidence="4 5">
    <name type="scientific">Bremia lactucae</name>
    <name type="common">Lettuce downy mildew</name>
    <dbReference type="NCBI Taxonomy" id="4779"/>
    <lineage>
        <taxon>Eukaryota</taxon>
        <taxon>Sar</taxon>
        <taxon>Stramenopiles</taxon>
        <taxon>Oomycota</taxon>
        <taxon>Peronosporomycetes</taxon>
        <taxon>Peronosporales</taxon>
        <taxon>Peronosporaceae</taxon>
        <taxon>Bremia</taxon>
    </lineage>
</organism>
<dbReference type="KEGG" id="blac:94353452"/>
<dbReference type="GeneID" id="94353452"/>
<dbReference type="PANTHER" id="PTHR24260">
    <property type="match status" value="1"/>
</dbReference>
<proteinExistence type="predicted"/>
<keyword evidence="1" id="KW-0843">Virulence</keyword>
<evidence type="ECO:0000313" key="4">
    <source>
        <dbReference type="EMBL" id="TDH67623.1"/>
    </source>
</evidence>
<evidence type="ECO:0000256" key="2">
    <source>
        <dbReference type="SAM" id="SignalP"/>
    </source>
</evidence>
<dbReference type="GO" id="GO:0004252">
    <property type="term" value="F:serine-type endopeptidase activity"/>
    <property type="evidence" value="ECO:0007669"/>
    <property type="project" value="InterPro"/>
</dbReference>
<name>A0A976FIY2_BRELC</name>
<feature type="domain" description="Peptidase S1" evidence="3">
    <location>
        <begin position="20"/>
        <end position="248"/>
    </location>
</feature>
<protein>
    <recommendedName>
        <fullName evidence="3">Peptidase S1 domain-containing protein</fullName>
    </recommendedName>
</protein>
<feature type="chain" id="PRO_5037640363" description="Peptidase S1 domain-containing protein" evidence="2">
    <location>
        <begin position="20"/>
        <end position="258"/>
    </location>
</feature>
<accession>A0A976FIY2</accession>
<dbReference type="InterPro" id="IPR001254">
    <property type="entry name" value="Trypsin_dom"/>
</dbReference>
<dbReference type="InterPro" id="IPR051333">
    <property type="entry name" value="CLIP_Serine_Protease"/>
</dbReference>
<keyword evidence="2" id="KW-0732">Signal</keyword>
<dbReference type="GO" id="GO:0006508">
    <property type="term" value="P:proteolysis"/>
    <property type="evidence" value="ECO:0007669"/>
    <property type="project" value="InterPro"/>
</dbReference>
<feature type="signal peptide" evidence="2">
    <location>
        <begin position="1"/>
        <end position="19"/>
    </location>
</feature>
<dbReference type="SMART" id="SM00020">
    <property type="entry name" value="Tryp_SPc"/>
    <property type="match status" value="1"/>
</dbReference>
<evidence type="ECO:0000256" key="1">
    <source>
        <dbReference type="ARBA" id="ARBA00023026"/>
    </source>
</evidence>
<gene>
    <name evidence="4" type="ORF">CCR75_009742</name>
</gene>
<dbReference type="InterPro" id="IPR009003">
    <property type="entry name" value="Peptidase_S1_PA"/>
</dbReference>
<dbReference type="Pfam" id="PF00089">
    <property type="entry name" value="Trypsin"/>
    <property type="match status" value="1"/>
</dbReference>
<reference evidence="4 5" key="1">
    <citation type="journal article" date="2021" name="Genome Biol.">
        <title>AFLAP: assembly-free linkage analysis pipeline using k-mers from genome sequencing data.</title>
        <authorList>
            <person name="Fletcher K."/>
            <person name="Zhang L."/>
            <person name="Gil J."/>
            <person name="Han R."/>
            <person name="Cavanaugh K."/>
            <person name="Michelmore R."/>
        </authorList>
    </citation>
    <scope>NUCLEOTIDE SEQUENCE [LARGE SCALE GENOMIC DNA]</scope>
    <source>
        <strain evidence="4 5">SF5</strain>
    </source>
</reference>
<sequence>MKIISIAAILSLAVGSVGAIFGGGVVERDMYTFMGSLRETEAGKTKCSATLIGTKTMVTSVKCATSNVNYVVVGGRDSSGDPSGDGELRYIKNYTIHPSWKADESHYDVAVLQLEKEVSKPYARLPKSEKTDYGDVPSIVFGWGSLDRAKPEEIADSLHYLELTKFSYDTCKSKVKVDYFDTSFSCAGGSDENGVSLYDLGGPLITKSEDKNVLIGILTYVDASDDFRNPSIFTRTMYLVSWFREMLLVHNDGYNGIW</sequence>
<dbReference type="Proteomes" id="UP000294530">
    <property type="component" value="Unassembled WGS sequence"/>
</dbReference>
<dbReference type="AlphaFoldDB" id="A0A976FIY2"/>
<dbReference type="EMBL" id="SHOA02000006">
    <property type="protein sequence ID" value="TDH67623.1"/>
    <property type="molecule type" value="Genomic_DNA"/>
</dbReference>